<dbReference type="InterPro" id="IPR038975">
    <property type="entry name" value="THNL"/>
</dbReference>
<dbReference type="AlphaFoldDB" id="A0A5B7BAM4"/>
<feature type="signal peptide" evidence="1">
    <location>
        <begin position="1"/>
        <end position="25"/>
    </location>
</feature>
<reference evidence="2" key="1">
    <citation type="submission" date="2019-08" db="EMBL/GenBank/DDBJ databases">
        <title>Reference gene set and small RNA set construction with multiple tissues from Davidia involucrata Baill.</title>
        <authorList>
            <person name="Yang H."/>
            <person name="Zhou C."/>
            <person name="Li G."/>
            <person name="Wang J."/>
            <person name="Gao P."/>
            <person name="Wang M."/>
            <person name="Wang R."/>
            <person name="Zhao Y."/>
        </authorList>
    </citation>
    <scope>NUCLEOTIDE SEQUENCE</scope>
    <source>
        <tissue evidence="2">Mixed with DoveR01_LX</tissue>
    </source>
</reference>
<dbReference type="PANTHER" id="PTHR36312:SF1">
    <property type="entry name" value="OS01G0594500 PROTEIN"/>
    <property type="match status" value="1"/>
</dbReference>
<name>A0A5B7BAM4_DAVIN</name>
<evidence type="ECO:0000313" key="2">
    <source>
        <dbReference type="EMBL" id="MPA65565.1"/>
    </source>
</evidence>
<feature type="chain" id="PRO_5023087521" evidence="1">
    <location>
        <begin position="26"/>
        <end position="119"/>
    </location>
</feature>
<gene>
    <name evidence="2" type="ORF">Din_035006</name>
</gene>
<protein>
    <submittedName>
        <fullName evidence="2">Putative thionin-like protein 2</fullName>
    </submittedName>
</protein>
<keyword evidence="1" id="KW-0732">Signal</keyword>
<sequence length="119" mass="12822">MQGGKLRALVVVVLVFGMLVGQSSTASFKDCYVGCFIFCMIKPSNSAFYCSTQCLKDCIIPKSPQDIREDTHDSCKLGCASSLCTNISTKQNPDGEKVESCVGSCSESCTKNHFSPSKN</sequence>
<dbReference type="EMBL" id="GHES01035006">
    <property type="protein sequence ID" value="MPA65565.1"/>
    <property type="molecule type" value="Transcribed_RNA"/>
</dbReference>
<dbReference type="PANTHER" id="PTHR36312">
    <property type="entry name" value="THIONIN-LIKE PROTEIN 1"/>
    <property type="match status" value="1"/>
</dbReference>
<evidence type="ECO:0000256" key="1">
    <source>
        <dbReference type="SAM" id="SignalP"/>
    </source>
</evidence>
<accession>A0A5B7BAM4</accession>
<proteinExistence type="predicted"/>
<organism evidence="2">
    <name type="scientific">Davidia involucrata</name>
    <name type="common">Dove tree</name>
    <dbReference type="NCBI Taxonomy" id="16924"/>
    <lineage>
        <taxon>Eukaryota</taxon>
        <taxon>Viridiplantae</taxon>
        <taxon>Streptophyta</taxon>
        <taxon>Embryophyta</taxon>
        <taxon>Tracheophyta</taxon>
        <taxon>Spermatophyta</taxon>
        <taxon>Magnoliopsida</taxon>
        <taxon>eudicotyledons</taxon>
        <taxon>Gunneridae</taxon>
        <taxon>Pentapetalae</taxon>
        <taxon>asterids</taxon>
        <taxon>Cornales</taxon>
        <taxon>Nyssaceae</taxon>
        <taxon>Davidia</taxon>
    </lineage>
</organism>